<dbReference type="PANTHER" id="PTHR33112:SF16">
    <property type="entry name" value="HETEROKARYON INCOMPATIBILITY DOMAIN-CONTAINING PROTEIN"/>
    <property type="match status" value="1"/>
</dbReference>
<proteinExistence type="predicted"/>
<dbReference type="Proteomes" id="UP000070501">
    <property type="component" value="Unassembled WGS sequence"/>
</dbReference>
<feature type="non-terminal residue" evidence="2">
    <location>
        <position position="274"/>
    </location>
</feature>
<name>A0A136IJB7_9PEZI</name>
<feature type="domain" description="Heterokaryon incompatibility" evidence="1">
    <location>
        <begin position="43"/>
        <end position="153"/>
    </location>
</feature>
<evidence type="ECO:0000259" key="1">
    <source>
        <dbReference type="Pfam" id="PF06985"/>
    </source>
</evidence>
<protein>
    <submittedName>
        <fullName evidence="2">Heterokaryon incompatibility protein-domain-containing protein</fullName>
    </submittedName>
</protein>
<evidence type="ECO:0000313" key="3">
    <source>
        <dbReference type="Proteomes" id="UP000070501"/>
    </source>
</evidence>
<accession>A0A136IJB7</accession>
<keyword evidence="3" id="KW-1185">Reference proteome</keyword>
<dbReference type="AlphaFoldDB" id="A0A136IJB7"/>
<gene>
    <name evidence="2" type="ORF">Micbo1qcDRAFT_109293</name>
</gene>
<feature type="non-terminal residue" evidence="2">
    <location>
        <position position="1"/>
    </location>
</feature>
<dbReference type="OrthoDB" id="47007at2759"/>
<dbReference type="STRING" id="196109.A0A136IJB7"/>
<dbReference type="InParanoid" id="A0A136IJB7"/>
<dbReference type="EMBL" id="KQ964298">
    <property type="protein sequence ID" value="KXJ85077.1"/>
    <property type="molecule type" value="Genomic_DNA"/>
</dbReference>
<organism evidence="2 3">
    <name type="scientific">Microdochium bolleyi</name>
    <dbReference type="NCBI Taxonomy" id="196109"/>
    <lineage>
        <taxon>Eukaryota</taxon>
        <taxon>Fungi</taxon>
        <taxon>Dikarya</taxon>
        <taxon>Ascomycota</taxon>
        <taxon>Pezizomycotina</taxon>
        <taxon>Sordariomycetes</taxon>
        <taxon>Xylariomycetidae</taxon>
        <taxon>Xylariales</taxon>
        <taxon>Microdochiaceae</taxon>
        <taxon>Microdochium</taxon>
    </lineage>
</organism>
<dbReference type="InterPro" id="IPR010730">
    <property type="entry name" value="HET"/>
</dbReference>
<sequence>CLKTHPRCKAKGADYAPTRLLHVNKDGQLQLRFQTDIPTGARYVALSHRWGEKRDSCCVTTRTNIEERKNNIPWDELPKVFDDAIKLAIGLGVSYIWIDSLCIVQDDAEDWEREATNMVRIFSNALVTIAALRSRAPQESMFDHDAVFQQNEADESLLLCRAWAFQDCLVSARIAHIGTQEIAFECRERRVCEDDDWHDMVEQFSMLKLSNEKDRLIALGGYAQQYAQAHPGQQYLAGSWSGNLSHHLLWTRHAPTPSVPGVSVCIAPSWSWAS</sequence>
<evidence type="ECO:0000313" key="2">
    <source>
        <dbReference type="EMBL" id="KXJ85077.1"/>
    </source>
</evidence>
<dbReference type="PANTHER" id="PTHR33112">
    <property type="entry name" value="DOMAIN PROTEIN, PUTATIVE-RELATED"/>
    <property type="match status" value="1"/>
</dbReference>
<reference evidence="3" key="1">
    <citation type="submission" date="2016-02" db="EMBL/GenBank/DDBJ databases">
        <title>Draft genome sequence of Microdochium bolleyi, a fungal endophyte of beachgrass.</title>
        <authorList>
            <consortium name="DOE Joint Genome Institute"/>
            <person name="David A.S."/>
            <person name="May G."/>
            <person name="Haridas S."/>
            <person name="Lim J."/>
            <person name="Wang M."/>
            <person name="Labutti K."/>
            <person name="Lipzen A."/>
            <person name="Barry K."/>
            <person name="Grigoriev I.V."/>
        </authorList>
    </citation>
    <scope>NUCLEOTIDE SEQUENCE [LARGE SCALE GENOMIC DNA]</scope>
    <source>
        <strain evidence="3">J235TASD1</strain>
    </source>
</reference>
<dbReference type="Pfam" id="PF06985">
    <property type="entry name" value="HET"/>
    <property type="match status" value="1"/>
</dbReference>